<dbReference type="PANTHER" id="PTHR30537">
    <property type="entry name" value="HTH-TYPE TRANSCRIPTIONAL REGULATOR"/>
    <property type="match status" value="1"/>
</dbReference>
<dbReference type="PRINTS" id="PR00039">
    <property type="entry name" value="HTHLYSR"/>
</dbReference>
<keyword evidence="3" id="KW-0238">DNA-binding</keyword>
<reference evidence="6 7" key="1">
    <citation type="submission" date="2024-05" db="EMBL/GenBank/DDBJ databases">
        <title>Roseateles sp. DJS-2-20 16S ribosomal RNA gene Genome sequencing and assembly.</title>
        <authorList>
            <person name="Woo H."/>
        </authorList>
    </citation>
    <scope>NUCLEOTIDE SEQUENCE [LARGE SCALE GENOMIC DNA]</scope>
    <source>
        <strain evidence="6 7">DJS-2-20</strain>
    </source>
</reference>
<keyword evidence="4" id="KW-0804">Transcription</keyword>
<name>A0ABV0G211_9BURK</name>
<comment type="similarity">
    <text evidence="1">Belongs to the LysR transcriptional regulatory family.</text>
</comment>
<dbReference type="SUPFAM" id="SSF46785">
    <property type="entry name" value="Winged helix' DNA-binding domain"/>
    <property type="match status" value="1"/>
</dbReference>
<keyword evidence="7" id="KW-1185">Reference proteome</keyword>
<dbReference type="SUPFAM" id="SSF53850">
    <property type="entry name" value="Periplasmic binding protein-like II"/>
    <property type="match status" value="1"/>
</dbReference>
<protein>
    <submittedName>
        <fullName evidence="6">LysR family transcriptional regulator</fullName>
    </submittedName>
</protein>
<gene>
    <name evidence="6" type="ORF">ABDJ85_09810</name>
</gene>
<dbReference type="RefSeq" id="WP_347704577.1">
    <property type="nucleotide sequence ID" value="NZ_JBDPZD010000002.1"/>
</dbReference>
<dbReference type="InterPro" id="IPR058163">
    <property type="entry name" value="LysR-type_TF_proteobact-type"/>
</dbReference>
<dbReference type="InterPro" id="IPR036388">
    <property type="entry name" value="WH-like_DNA-bd_sf"/>
</dbReference>
<keyword evidence="2" id="KW-0805">Transcription regulation</keyword>
<dbReference type="InterPro" id="IPR036390">
    <property type="entry name" value="WH_DNA-bd_sf"/>
</dbReference>
<dbReference type="InterPro" id="IPR005119">
    <property type="entry name" value="LysR_subst-bd"/>
</dbReference>
<dbReference type="EMBL" id="JBDPZD010000002">
    <property type="protein sequence ID" value="MEO3691765.1"/>
    <property type="molecule type" value="Genomic_DNA"/>
</dbReference>
<accession>A0ABV0G211</accession>
<evidence type="ECO:0000313" key="7">
    <source>
        <dbReference type="Proteomes" id="UP001495147"/>
    </source>
</evidence>
<evidence type="ECO:0000256" key="4">
    <source>
        <dbReference type="ARBA" id="ARBA00023163"/>
    </source>
</evidence>
<feature type="domain" description="HTH lysR-type" evidence="5">
    <location>
        <begin position="1"/>
        <end position="59"/>
    </location>
</feature>
<dbReference type="Pfam" id="PF03466">
    <property type="entry name" value="LysR_substrate"/>
    <property type="match status" value="1"/>
</dbReference>
<dbReference type="Proteomes" id="UP001495147">
    <property type="component" value="Unassembled WGS sequence"/>
</dbReference>
<dbReference type="PANTHER" id="PTHR30537:SF17">
    <property type="entry name" value="LYSR-FAMILY REGULATORY PROTEIN"/>
    <property type="match status" value="1"/>
</dbReference>
<dbReference type="PROSITE" id="PS50931">
    <property type="entry name" value="HTH_LYSR"/>
    <property type="match status" value="1"/>
</dbReference>
<proteinExistence type="inferred from homology"/>
<organism evidence="6 7">
    <name type="scientific">Roseateles paludis</name>
    <dbReference type="NCBI Taxonomy" id="3145238"/>
    <lineage>
        <taxon>Bacteria</taxon>
        <taxon>Pseudomonadati</taxon>
        <taxon>Pseudomonadota</taxon>
        <taxon>Betaproteobacteria</taxon>
        <taxon>Burkholderiales</taxon>
        <taxon>Sphaerotilaceae</taxon>
        <taxon>Roseateles</taxon>
    </lineage>
</organism>
<evidence type="ECO:0000256" key="2">
    <source>
        <dbReference type="ARBA" id="ARBA00023015"/>
    </source>
</evidence>
<dbReference type="CDD" id="cd08472">
    <property type="entry name" value="PBP2_CrgA_like_3"/>
    <property type="match status" value="1"/>
</dbReference>
<sequence length="298" mass="32607">MDRLDRLRAFVNVVETGSFTRAAQLLDLSKTAVSQCVQRLEAELGVKLLHRSTRRVQATDEGALYYDKVLRLLADWAEADTSVRGAASAPRGRLRVELPSPVAALLVVPALPDFLARYPGIELELGASDRRVDVIADNVDAVLRAGVLEDSSLTARRVGELQFKAYAAPRYLAGAGRPTHPRELAGPAHRVVAYRRSLVQRPQPLALFKADERLELTPHPALTLDDGNAYLAAGLAGLGVLWLTDYMAAAPQARGELVPVLEGWGLAPLPLYWVFPSQRHPSARLRAFTDWVEARLAS</sequence>
<dbReference type="InterPro" id="IPR000847">
    <property type="entry name" value="LysR_HTH_N"/>
</dbReference>
<evidence type="ECO:0000256" key="1">
    <source>
        <dbReference type="ARBA" id="ARBA00009437"/>
    </source>
</evidence>
<dbReference type="Gene3D" id="1.10.10.10">
    <property type="entry name" value="Winged helix-like DNA-binding domain superfamily/Winged helix DNA-binding domain"/>
    <property type="match status" value="1"/>
</dbReference>
<dbReference type="Pfam" id="PF00126">
    <property type="entry name" value="HTH_1"/>
    <property type="match status" value="1"/>
</dbReference>
<evidence type="ECO:0000256" key="3">
    <source>
        <dbReference type="ARBA" id="ARBA00023125"/>
    </source>
</evidence>
<evidence type="ECO:0000313" key="6">
    <source>
        <dbReference type="EMBL" id="MEO3691765.1"/>
    </source>
</evidence>
<comment type="caution">
    <text evidence="6">The sequence shown here is derived from an EMBL/GenBank/DDBJ whole genome shotgun (WGS) entry which is preliminary data.</text>
</comment>
<evidence type="ECO:0000259" key="5">
    <source>
        <dbReference type="PROSITE" id="PS50931"/>
    </source>
</evidence>
<dbReference type="Gene3D" id="3.40.190.290">
    <property type="match status" value="1"/>
</dbReference>